<dbReference type="SUPFAM" id="SSF48452">
    <property type="entry name" value="TPR-like"/>
    <property type="match status" value="1"/>
</dbReference>
<dbReference type="Proteomes" id="UP001500213">
    <property type="component" value="Unassembled WGS sequence"/>
</dbReference>
<evidence type="ECO:0000313" key="5">
    <source>
        <dbReference type="EMBL" id="GAA4187283.1"/>
    </source>
</evidence>
<dbReference type="PANTHER" id="PTHR44688">
    <property type="entry name" value="DNA-BINDING TRANSCRIPTIONAL ACTIVATOR DEVR_DOSR"/>
    <property type="match status" value="1"/>
</dbReference>
<dbReference type="Gene3D" id="1.10.10.10">
    <property type="entry name" value="Winged helix-like DNA-binding domain superfamily/Winged helix DNA-binding domain"/>
    <property type="match status" value="1"/>
</dbReference>
<evidence type="ECO:0000256" key="2">
    <source>
        <dbReference type="ARBA" id="ARBA00023125"/>
    </source>
</evidence>
<feature type="domain" description="HTH luxR-type" evidence="4">
    <location>
        <begin position="454"/>
        <end position="519"/>
    </location>
</feature>
<dbReference type="InterPro" id="IPR000792">
    <property type="entry name" value="Tscrpt_reg_LuxR_C"/>
</dbReference>
<dbReference type="CDD" id="cd06170">
    <property type="entry name" value="LuxR_C_like"/>
    <property type="match status" value="1"/>
</dbReference>
<dbReference type="RefSeq" id="WP_344774870.1">
    <property type="nucleotide sequence ID" value="NZ_BAABBX010000009.1"/>
</dbReference>
<evidence type="ECO:0000313" key="6">
    <source>
        <dbReference type="Proteomes" id="UP001500213"/>
    </source>
</evidence>
<comment type="caution">
    <text evidence="5">The sequence shown here is derived from an EMBL/GenBank/DDBJ whole genome shotgun (WGS) entry which is preliminary data.</text>
</comment>
<dbReference type="PRINTS" id="PR00038">
    <property type="entry name" value="HTHLUXR"/>
</dbReference>
<protein>
    <recommendedName>
        <fullName evidence="4">HTH luxR-type domain-containing protein</fullName>
    </recommendedName>
</protein>
<dbReference type="SUPFAM" id="SSF46894">
    <property type="entry name" value="C-terminal effector domain of the bipartite response regulators"/>
    <property type="match status" value="1"/>
</dbReference>
<accession>A0ABP8AQ59</accession>
<dbReference type="EMBL" id="BAABBX010000009">
    <property type="protein sequence ID" value="GAA4187283.1"/>
    <property type="molecule type" value="Genomic_DNA"/>
</dbReference>
<proteinExistence type="predicted"/>
<evidence type="ECO:0000256" key="3">
    <source>
        <dbReference type="ARBA" id="ARBA00023163"/>
    </source>
</evidence>
<evidence type="ECO:0000259" key="4">
    <source>
        <dbReference type="PROSITE" id="PS50043"/>
    </source>
</evidence>
<dbReference type="SMART" id="SM00421">
    <property type="entry name" value="HTH_LUXR"/>
    <property type="match status" value="1"/>
</dbReference>
<dbReference type="InterPro" id="IPR016032">
    <property type="entry name" value="Sig_transdc_resp-reg_C-effctor"/>
</dbReference>
<keyword evidence="6" id="KW-1185">Reference proteome</keyword>
<organism evidence="5 6">
    <name type="scientific">Gryllotalpicola kribbensis</name>
    <dbReference type="NCBI Taxonomy" id="993084"/>
    <lineage>
        <taxon>Bacteria</taxon>
        <taxon>Bacillati</taxon>
        <taxon>Actinomycetota</taxon>
        <taxon>Actinomycetes</taxon>
        <taxon>Micrococcales</taxon>
        <taxon>Microbacteriaceae</taxon>
        <taxon>Gryllotalpicola</taxon>
    </lineage>
</organism>
<keyword evidence="2" id="KW-0238">DNA-binding</keyword>
<evidence type="ECO:0000256" key="1">
    <source>
        <dbReference type="ARBA" id="ARBA00023015"/>
    </source>
</evidence>
<dbReference type="Pfam" id="PF00196">
    <property type="entry name" value="GerE"/>
    <property type="match status" value="1"/>
</dbReference>
<dbReference type="PANTHER" id="PTHR44688:SF16">
    <property type="entry name" value="DNA-BINDING TRANSCRIPTIONAL ACTIVATOR DEVR_DOSR"/>
    <property type="match status" value="1"/>
</dbReference>
<dbReference type="PROSITE" id="PS50043">
    <property type="entry name" value="HTH_LUXR_2"/>
    <property type="match status" value="1"/>
</dbReference>
<dbReference type="InterPro" id="IPR011990">
    <property type="entry name" value="TPR-like_helical_dom_sf"/>
</dbReference>
<keyword evidence="1" id="KW-0805">Transcription regulation</keyword>
<keyword evidence="3" id="KW-0804">Transcription</keyword>
<name>A0ABP8AQ59_9MICO</name>
<dbReference type="InterPro" id="IPR036388">
    <property type="entry name" value="WH-like_DNA-bd_sf"/>
</dbReference>
<reference evidence="6" key="1">
    <citation type="journal article" date="2019" name="Int. J. Syst. Evol. Microbiol.">
        <title>The Global Catalogue of Microorganisms (GCM) 10K type strain sequencing project: providing services to taxonomists for standard genome sequencing and annotation.</title>
        <authorList>
            <consortium name="The Broad Institute Genomics Platform"/>
            <consortium name="The Broad Institute Genome Sequencing Center for Infectious Disease"/>
            <person name="Wu L."/>
            <person name="Ma J."/>
        </authorList>
    </citation>
    <scope>NUCLEOTIDE SEQUENCE [LARGE SCALE GENOMIC DNA]</scope>
    <source>
        <strain evidence="6">JCM 17593</strain>
    </source>
</reference>
<sequence length="521" mass="56294">MSERSEPARVASLIYLALAEQRHDDAIELAETNWPVLISHDVAALRAVADRLSPAELAERPAWDRIRRYLGFLMIESPLRPTAYVEPVLPHPPRSLADTLLTLTTRGIAARTAGRFCEAVRLARSALERLDEACDAERDAVQHRLADGYLQWGLSFEFAALETEAIGAFERAYELGIAFENLRAATDAAGELSWAHAVAGRGGDADAWGERARRLAESARSSATWRRTDILAAAVRLADRLRPDAALELLATRPDGAVDEHRLPALAQSVSFRLTAGRASPTLLLSELRRAETVDAPLFAESGQNLVSFRYIAALVHLAAHRPDRAVELLAALDQERGGAWALGVRAAAQLAVGADPEARRDAELVVARSEHRPRQLVPALLVKAVLARQAGASGAALDAFADACALAVEHGLLSSLVVIPHAEFLDLFRLAGDRLDDPQLADLARMPLVFAPPRRTAVKLSPRELEVLRELAGGGALSSVAARLHLSVNTLKVHNHAIYKKLGVDGRDPAVAVALERGLI</sequence>
<gene>
    <name evidence="5" type="ORF">GCM10022288_12050</name>
</gene>